<feature type="domain" description="GFO/IDH/MocA-like oxidoreductase" evidence="2">
    <location>
        <begin position="133"/>
        <end position="258"/>
    </location>
</feature>
<comment type="caution">
    <text evidence="3">The sequence shown here is derived from an EMBL/GenBank/DDBJ whole genome shotgun (WGS) entry which is preliminary data.</text>
</comment>
<proteinExistence type="predicted"/>
<dbReference type="AlphaFoldDB" id="A0A4S4JYA8"/>
<evidence type="ECO:0000259" key="2">
    <source>
        <dbReference type="Pfam" id="PF22725"/>
    </source>
</evidence>
<dbReference type="PANTHER" id="PTHR43249:SF1">
    <property type="entry name" value="D-GLUCOSIDE 3-DEHYDROGENASE"/>
    <property type="match status" value="1"/>
</dbReference>
<dbReference type="EMBL" id="JALP01000164">
    <property type="protein sequence ID" value="THG90265.1"/>
    <property type="molecule type" value="Genomic_DNA"/>
</dbReference>
<accession>A0A4S4JYA8</accession>
<sequence length="272" mass="31106">MEKIRVGVIGVGSMGTSHVNYLVEGEIEGAILTALLEQRLEKKEELERCYPGVQIFQDEDLFFQQAEVDAILIATPHYDHPRLAIKAFEHQMHVLTEKPAGVYTKQVRGMNEAAEKSGKVFSIMYNQRTNPLYQKVRDLIQTKELGEIRRINWIMTSWYRSQSYYDSGEWRATWAGEGGGVLINQCPHQLDLWQWMTGMMPAKIRSFCSFGKYRDIEVEDEVTAYAEYENGATAVFITTTAEAAGTNRLEIVGEQGKIVVEHGTLTFWRLRI</sequence>
<dbReference type="InterPro" id="IPR036291">
    <property type="entry name" value="NAD(P)-bd_dom_sf"/>
</dbReference>
<dbReference type="Gene3D" id="3.30.360.10">
    <property type="entry name" value="Dihydrodipicolinate Reductase, domain 2"/>
    <property type="match status" value="1"/>
</dbReference>
<protein>
    <recommendedName>
        <fullName evidence="5">Oxidoreductase</fullName>
    </recommendedName>
</protein>
<dbReference type="InterPro" id="IPR055170">
    <property type="entry name" value="GFO_IDH_MocA-like_dom"/>
</dbReference>
<dbReference type="GO" id="GO:0000166">
    <property type="term" value="F:nucleotide binding"/>
    <property type="evidence" value="ECO:0007669"/>
    <property type="project" value="InterPro"/>
</dbReference>
<reference evidence="3 4" key="1">
    <citation type="submission" date="2014-01" db="EMBL/GenBank/DDBJ databases">
        <title>Draft genome sequencing of Bacillus alcalophilus CGMCC 1.3604.</title>
        <authorList>
            <person name="Yang J."/>
            <person name="Diao L."/>
            <person name="Yang S."/>
        </authorList>
    </citation>
    <scope>NUCLEOTIDE SEQUENCE [LARGE SCALE GENOMIC DNA]</scope>
    <source>
        <strain evidence="3 4">CGMCC 1.3604</strain>
    </source>
</reference>
<evidence type="ECO:0000313" key="3">
    <source>
        <dbReference type="EMBL" id="THG90265.1"/>
    </source>
</evidence>
<organism evidence="3 4">
    <name type="scientific">Alkalihalobacillus alcalophilus ATCC 27647 = CGMCC 1.3604</name>
    <dbReference type="NCBI Taxonomy" id="1218173"/>
    <lineage>
        <taxon>Bacteria</taxon>
        <taxon>Bacillati</taxon>
        <taxon>Bacillota</taxon>
        <taxon>Bacilli</taxon>
        <taxon>Bacillales</taxon>
        <taxon>Bacillaceae</taxon>
        <taxon>Alkalihalobacillus</taxon>
    </lineage>
</organism>
<dbReference type="Gene3D" id="3.40.50.720">
    <property type="entry name" value="NAD(P)-binding Rossmann-like Domain"/>
    <property type="match status" value="1"/>
</dbReference>
<name>A0A4S4JYA8_ALKAL</name>
<feature type="domain" description="Gfo/Idh/MocA-like oxidoreductase N-terminal" evidence="1">
    <location>
        <begin position="4"/>
        <end position="123"/>
    </location>
</feature>
<evidence type="ECO:0008006" key="5">
    <source>
        <dbReference type="Google" id="ProtNLM"/>
    </source>
</evidence>
<dbReference type="SUPFAM" id="SSF55347">
    <property type="entry name" value="Glyceraldehyde-3-phosphate dehydrogenase-like, C-terminal domain"/>
    <property type="match status" value="1"/>
</dbReference>
<dbReference type="Pfam" id="PF01408">
    <property type="entry name" value="GFO_IDH_MocA"/>
    <property type="match status" value="1"/>
</dbReference>
<dbReference type="InterPro" id="IPR000683">
    <property type="entry name" value="Gfo/Idh/MocA-like_OxRdtase_N"/>
</dbReference>
<gene>
    <name evidence="3" type="ORF">AJ85_11710</name>
</gene>
<evidence type="ECO:0000313" key="4">
    <source>
        <dbReference type="Proteomes" id="UP000297014"/>
    </source>
</evidence>
<dbReference type="Pfam" id="PF22725">
    <property type="entry name" value="GFO_IDH_MocA_C3"/>
    <property type="match status" value="1"/>
</dbReference>
<dbReference type="InterPro" id="IPR052515">
    <property type="entry name" value="Gfo/Idh/MocA_Oxidoreductase"/>
</dbReference>
<dbReference type="SUPFAM" id="SSF51735">
    <property type="entry name" value="NAD(P)-binding Rossmann-fold domains"/>
    <property type="match status" value="1"/>
</dbReference>
<dbReference type="PANTHER" id="PTHR43249">
    <property type="entry name" value="UDP-N-ACETYL-2-AMINO-2-DEOXY-D-GLUCURONATE OXIDASE"/>
    <property type="match status" value="1"/>
</dbReference>
<dbReference type="Proteomes" id="UP000297014">
    <property type="component" value="Unassembled WGS sequence"/>
</dbReference>
<evidence type="ECO:0000259" key="1">
    <source>
        <dbReference type="Pfam" id="PF01408"/>
    </source>
</evidence>